<keyword evidence="2" id="KW-0479">Metal-binding</keyword>
<dbReference type="Gene3D" id="3.10.20.30">
    <property type="match status" value="1"/>
</dbReference>
<dbReference type="Gene3D" id="3.40.50.80">
    <property type="entry name" value="Nucleotide-binding domain of ferredoxin-NADP reductase (FNR) module"/>
    <property type="match status" value="1"/>
</dbReference>
<dbReference type="PANTHER" id="PTHR47354:SF5">
    <property type="entry name" value="PROTEIN RFBI"/>
    <property type="match status" value="1"/>
</dbReference>
<dbReference type="GO" id="GO:0051537">
    <property type="term" value="F:2 iron, 2 sulfur cluster binding"/>
    <property type="evidence" value="ECO:0007669"/>
    <property type="project" value="UniProtKB-KW"/>
</dbReference>
<evidence type="ECO:0000259" key="7">
    <source>
        <dbReference type="PROSITE" id="PS51085"/>
    </source>
</evidence>
<dbReference type="SUPFAM" id="SSF63380">
    <property type="entry name" value="Riboflavin synthase domain-like"/>
    <property type="match status" value="1"/>
</dbReference>
<keyword evidence="4" id="KW-0805">Transcription regulation</keyword>
<dbReference type="CDD" id="cd00207">
    <property type="entry name" value="fer2"/>
    <property type="match status" value="1"/>
</dbReference>
<keyword evidence="11" id="KW-1185">Reference proteome</keyword>
<dbReference type="PRINTS" id="PR00410">
    <property type="entry name" value="PHEHYDRXLASE"/>
</dbReference>
<dbReference type="CDD" id="cd06209">
    <property type="entry name" value="BenDO_FAD_NAD"/>
    <property type="match status" value="1"/>
</dbReference>
<dbReference type="Pfam" id="PF00111">
    <property type="entry name" value="Fer2"/>
    <property type="match status" value="1"/>
</dbReference>
<proteinExistence type="predicted"/>
<dbReference type="SMART" id="SM00895">
    <property type="entry name" value="FCD"/>
    <property type="match status" value="1"/>
</dbReference>
<dbReference type="InterPro" id="IPR008333">
    <property type="entry name" value="Cbr1-like_FAD-bd_dom"/>
</dbReference>
<gene>
    <name evidence="10" type="ORF">GTW58_00970</name>
</gene>
<dbReference type="SUPFAM" id="SSF54292">
    <property type="entry name" value="2Fe-2S ferredoxin-like"/>
    <property type="match status" value="1"/>
</dbReference>
<keyword evidence="2" id="KW-0001">2Fe-2S</keyword>
<dbReference type="SUPFAM" id="SSF52343">
    <property type="entry name" value="Ferredoxin reductase-like, C-terminal NADP-linked domain"/>
    <property type="match status" value="1"/>
</dbReference>
<comment type="cofactor">
    <cofactor evidence="1">
        <name>FAD</name>
        <dbReference type="ChEBI" id="CHEBI:57692"/>
    </cofactor>
</comment>
<dbReference type="InterPro" id="IPR017938">
    <property type="entry name" value="Riboflavin_synthase-like_b-brl"/>
</dbReference>
<evidence type="ECO:0000256" key="3">
    <source>
        <dbReference type="ARBA" id="ARBA00023014"/>
    </source>
</evidence>
<evidence type="ECO:0000256" key="1">
    <source>
        <dbReference type="ARBA" id="ARBA00001974"/>
    </source>
</evidence>
<evidence type="ECO:0000313" key="11">
    <source>
        <dbReference type="Proteomes" id="UP000521379"/>
    </source>
</evidence>
<feature type="domain" description="4Fe-4S ferredoxin-type" evidence="8">
    <location>
        <begin position="30"/>
        <end position="62"/>
    </location>
</feature>
<dbReference type="PROSITE" id="PS00197">
    <property type="entry name" value="2FE2S_FER_1"/>
    <property type="match status" value="1"/>
</dbReference>
<evidence type="ECO:0000259" key="9">
    <source>
        <dbReference type="PROSITE" id="PS51384"/>
    </source>
</evidence>
<keyword evidence="2" id="KW-0408">Iron</keyword>
<keyword evidence="6" id="KW-0804">Transcription</keyword>
<dbReference type="SUPFAM" id="SSF48008">
    <property type="entry name" value="GntR ligand-binding domain-like"/>
    <property type="match status" value="1"/>
</dbReference>
<keyword evidence="3" id="KW-0411">Iron-sulfur</keyword>
<evidence type="ECO:0000256" key="2">
    <source>
        <dbReference type="ARBA" id="ARBA00022714"/>
    </source>
</evidence>
<dbReference type="Gene3D" id="2.40.30.10">
    <property type="entry name" value="Translation factors"/>
    <property type="match status" value="1"/>
</dbReference>
<dbReference type="InterPro" id="IPR017896">
    <property type="entry name" value="4Fe4S_Fe-S-bd"/>
</dbReference>
<dbReference type="InterPro" id="IPR017927">
    <property type="entry name" value="FAD-bd_FR_type"/>
</dbReference>
<dbReference type="InterPro" id="IPR012675">
    <property type="entry name" value="Beta-grasp_dom_sf"/>
</dbReference>
<dbReference type="InterPro" id="IPR047683">
    <property type="entry name" value="BenC-like_FAD_NAD-bd"/>
</dbReference>
<name>A0A846THB4_9MICC</name>
<dbReference type="Pfam" id="PF00175">
    <property type="entry name" value="NAD_binding_1"/>
    <property type="match status" value="1"/>
</dbReference>
<comment type="caution">
    <text evidence="10">The sequence shown here is derived from an EMBL/GenBank/DDBJ whole genome shotgun (WGS) entry which is preliminary data.</text>
</comment>
<dbReference type="InterPro" id="IPR050415">
    <property type="entry name" value="MRET"/>
</dbReference>
<reference evidence="10 11" key="1">
    <citation type="submission" date="2020-02" db="EMBL/GenBank/DDBJ databases">
        <authorList>
            <person name="Sun Q."/>
        </authorList>
    </citation>
    <scope>NUCLEOTIDE SEQUENCE [LARGE SCALE GENOMIC DNA]</scope>
    <source>
        <strain evidence="10 11">YIM 13062</strain>
    </source>
</reference>
<dbReference type="InterPro" id="IPR008920">
    <property type="entry name" value="TF_FadR/GntR_C"/>
</dbReference>
<dbReference type="InterPro" id="IPR001041">
    <property type="entry name" value="2Fe-2S_ferredoxin-type"/>
</dbReference>
<dbReference type="InterPro" id="IPR006058">
    <property type="entry name" value="2Fe2S_fd_BS"/>
</dbReference>
<dbReference type="PANTHER" id="PTHR47354">
    <property type="entry name" value="NADH OXIDOREDUCTASE HCR"/>
    <property type="match status" value="1"/>
</dbReference>
<feature type="domain" description="2Fe-2S ferredoxin-type" evidence="7">
    <location>
        <begin position="3"/>
        <end position="96"/>
    </location>
</feature>
<dbReference type="PROSITE" id="PS51085">
    <property type="entry name" value="2FE2S_FER_2"/>
    <property type="match status" value="1"/>
</dbReference>
<dbReference type="InterPro" id="IPR001433">
    <property type="entry name" value="OxRdtase_FAD/NAD-bd"/>
</dbReference>
<dbReference type="NCBIfam" id="NF040810">
    <property type="entry name" value="BenC"/>
    <property type="match status" value="1"/>
</dbReference>
<dbReference type="AlphaFoldDB" id="A0A846THB4"/>
<dbReference type="EMBL" id="JAAVUN010000001">
    <property type="protein sequence ID" value="NKE08538.1"/>
    <property type="molecule type" value="Genomic_DNA"/>
</dbReference>
<protein>
    <submittedName>
        <fullName evidence="10">FCD domain-containing protein</fullName>
    </submittedName>
</protein>
<dbReference type="Pfam" id="PF00970">
    <property type="entry name" value="FAD_binding_6"/>
    <property type="match status" value="1"/>
</dbReference>
<evidence type="ECO:0000256" key="4">
    <source>
        <dbReference type="ARBA" id="ARBA00023015"/>
    </source>
</evidence>
<organism evidence="10 11">
    <name type="scientific">Kocuria subflava</name>
    <dbReference type="NCBI Taxonomy" id="1736139"/>
    <lineage>
        <taxon>Bacteria</taxon>
        <taxon>Bacillati</taxon>
        <taxon>Actinomycetota</taxon>
        <taxon>Actinomycetes</taxon>
        <taxon>Micrococcales</taxon>
        <taxon>Micrococcaceae</taxon>
        <taxon>Kocuria</taxon>
    </lineage>
</organism>
<dbReference type="Pfam" id="PF07729">
    <property type="entry name" value="FCD"/>
    <property type="match status" value="1"/>
</dbReference>
<dbReference type="Proteomes" id="UP000521379">
    <property type="component" value="Unassembled WGS sequence"/>
</dbReference>
<dbReference type="Gene3D" id="1.20.120.530">
    <property type="entry name" value="GntR ligand-binding domain-like"/>
    <property type="match status" value="1"/>
</dbReference>
<sequence length="533" mass="57447">MAHQVALNFEDGVTKVIRVGDFETIMDAAYKARINIPSDCRDGACGTCKSFCDSGSFDPGDFVDDAMTEDELDKGYLLTCQALPESAMSISIPGTSEAAKTSAASFTSTIKALDKHSESTISFTLDVDNREDLAFLPGQYVNIKVPGTQDVRSYSMSSGPNVDDASFMVRITPQGAMSEYLRHRAAVGDTIEFSGPYGSFFLREPKRPLLLLAGGTGLAPLTSILEKLTEKDPGQAVHLIYGVTREADIVGLDWLKDYESRLSQFTWDLIASEDGTSAPHTGYVTQIITPEQLNDGDVDIYLCGPPPMVNAVSSWLDAEGVQPANFYFERFAPKEKTGGDAETGAPVSADTVAAVGEQISGAEAVSSMQTGRLQFGAADTAAHLDARAGLETAVVQLMISKMTEEQLNNWDRLATDVDSTVQDGVVTDAKEFVRTNFAFHEYLFTVANNPVLLEAYRGLDTRGQMSATISNGSPIFESVARDHHDLVEAFRAQDLSRALDIVQAHTSAAKGTMEEAVVAVETRTMPMVSGENS</sequence>
<evidence type="ECO:0000256" key="6">
    <source>
        <dbReference type="ARBA" id="ARBA00023163"/>
    </source>
</evidence>
<dbReference type="InterPro" id="IPR001709">
    <property type="entry name" value="Flavoprot_Pyr_Nucl_cyt_Rdtase"/>
</dbReference>
<dbReference type="InterPro" id="IPR039261">
    <property type="entry name" value="FNR_nucleotide-bd"/>
</dbReference>
<dbReference type="GO" id="GO:0016491">
    <property type="term" value="F:oxidoreductase activity"/>
    <property type="evidence" value="ECO:0007669"/>
    <property type="project" value="InterPro"/>
</dbReference>
<evidence type="ECO:0000259" key="8">
    <source>
        <dbReference type="PROSITE" id="PS51379"/>
    </source>
</evidence>
<dbReference type="PRINTS" id="PR00371">
    <property type="entry name" value="FPNCR"/>
</dbReference>
<accession>A0A846THB4</accession>
<dbReference type="PROSITE" id="PS51379">
    <property type="entry name" value="4FE4S_FER_2"/>
    <property type="match status" value="1"/>
</dbReference>
<dbReference type="InterPro" id="IPR036010">
    <property type="entry name" value="2Fe-2S_ferredoxin-like_sf"/>
</dbReference>
<feature type="domain" description="FAD-binding FR-type" evidence="9">
    <location>
        <begin position="103"/>
        <end position="203"/>
    </location>
</feature>
<dbReference type="PROSITE" id="PS51384">
    <property type="entry name" value="FAD_FR"/>
    <property type="match status" value="1"/>
</dbReference>
<dbReference type="InterPro" id="IPR011711">
    <property type="entry name" value="GntR_C"/>
</dbReference>
<evidence type="ECO:0000256" key="5">
    <source>
        <dbReference type="ARBA" id="ARBA00023125"/>
    </source>
</evidence>
<dbReference type="RefSeq" id="WP_119932206.1">
    <property type="nucleotide sequence ID" value="NZ_JAAVUN010000001.1"/>
</dbReference>
<evidence type="ECO:0000313" key="10">
    <source>
        <dbReference type="EMBL" id="NKE08538.1"/>
    </source>
</evidence>
<dbReference type="GO" id="GO:0003677">
    <property type="term" value="F:DNA binding"/>
    <property type="evidence" value="ECO:0007669"/>
    <property type="project" value="UniProtKB-KW"/>
</dbReference>
<keyword evidence="5" id="KW-0238">DNA-binding</keyword>